<proteinExistence type="predicted"/>
<organism evidence="1 2">
    <name type="scientific">Paratrimastix pyriformis</name>
    <dbReference type="NCBI Taxonomy" id="342808"/>
    <lineage>
        <taxon>Eukaryota</taxon>
        <taxon>Metamonada</taxon>
        <taxon>Preaxostyla</taxon>
        <taxon>Paratrimastigidae</taxon>
        <taxon>Paratrimastix</taxon>
    </lineage>
</organism>
<evidence type="ECO:0000313" key="1">
    <source>
        <dbReference type="EMBL" id="KAJ4459237.1"/>
    </source>
</evidence>
<protein>
    <submittedName>
        <fullName evidence="1">Uncharacterized protein</fullName>
    </submittedName>
</protein>
<dbReference type="Proteomes" id="UP001141327">
    <property type="component" value="Unassembled WGS sequence"/>
</dbReference>
<sequence>MLKHVIVMKTSGIIFFKQDFLHHLPNSNLIGQLVGALLDACAQALNFVTPIYVEFRNVAISICLKDRNLAVLIFHDASDGPEFGRILAAEMMRVFVELFPTHTLDQKDAIQREFGANFPLIMQRVIHAVLHGLVQHRGIQSAFLIHTGASSGENIYFGNTPDTLRLEANLRTLLNASAHIMAFSDRNEAALECVLEAARTRTHIIRLTPRATLVVSVARAVAAALAKRRISQGVFLLQNALMLMSRQ</sequence>
<accession>A0ABQ8UJ43</accession>
<gene>
    <name evidence="1" type="ORF">PAPYR_4770</name>
</gene>
<evidence type="ECO:0000313" key="2">
    <source>
        <dbReference type="Proteomes" id="UP001141327"/>
    </source>
</evidence>
<comment type="caution">
    <text evidence="1">The sequence shown here is derived from an EMBL/GenBank/DDBJ whole genome shotgun (WGS) entry which is preliminary data.</text>
</comment>
<name>A0ABQ8UJ43_9EUKA</name>
<reference evidence="1" key="1">
    <citation type="journal article" date="2022" name="bioRxiv">
        <title>Genomics of Preaxostyla Flagellates Illuminates Evolutionary Transitions and the Path Towards Mitochondrial Loss.</title>
        <authorList>
            <person name="Novak L.V.F."/>
            <person name="Treitli S.C."/>
            <person name="Pyrih J."/>
            <person name="Halakuc P."/>
            <person name="Pipaliya S.V."/>
            <person name="Vacek V."/>
            <person name="Brzon O."/>
            <person name="Soukal P."/>
            <person name="Eme L."/>
            <person name="Dacks J.B."/>
            <person name="Karnkowska A."/>
            <person name="Elias M."/>
            <person name="Hampl V."/>
        </authorList>
    </citation>
    <scope>NUCLEOTIDE SEQUENCE</scope>
    <source>
        <strain evidence="1">RCP-MX</strain>
    </source>
</reference>
<dbReference type="EMBL" id="JAPMOS010000021">
    <property type="protein sequence ID" value="KAJ4459237.1"/>
    <property type="molecule type" value="Genomic_DNA"/>
</dbReference>
<keyword evidence="2" id="KW-1185">Reference proteome</keyword>